<protein>
    <submittedName>
        <fullName evidence="9">M56 family metallopeptidase</fullName>
    </submittedName>
</protein>
<comment type="similarity">
    <text evidence="6">Belongs to the peptidase M48 family.</text>
</comment>
<organism evidence="9 10">
    <name type="scientific">Glycomyces rhizosphaerae</name>
    <dbReference type="NCBI Taxonomy" id="2054422"/>
    <lineage>
        <taxon>Bacteria</taxon>
        <taxon>Bacillati</taxon>
        <taxon>Actinomycetota</taxon>
        <taxon>Actinomycetes</taxon>
        <taxon>Glycomycetales</taxon>
        <taxon>Glycomycetaceae</taxon>
        <taxon>Glycomyces</taxon>
    </lineage>
</organism>
<dbReference type="InterPro" id="IPR052173">
    <property type="entry name" value="Beta-lactam_resp_regulator"/>
</dbReference>
<sequence length="310" mass="31911">MTTALMLLGYAGLLGLAGPRIVDRARWAVASPRLAIATWFALAASFILSLILAGAAIVMPTEIFTGDPGAFLGCVTALREHHGAIGGTVLALLAAALTWAVPLRLACALIAVSRTAAAERSRLRRELRGVRRDRGLGAVVVENPQPAAYCIPGEGGLVAITSGALQLLDRPQLEAVLAHERAHLAGRHHLLVALAQSANRAFGWVPLFRRLPERIGHLVELAADDAAARRGSRRILARSLLSVAAAQTPVEALAASGGDTVARVERLLHAPPAPGPAGVGTILGGNAAAVAAPILVVALPVLTAVGMACC</sequence>
<evidence type="ECO:0000313" key="9">
    <source>
        <dbReference type="EMBL" id="MFC3495805.1"/>
    </source>
</evidence>
<evidence type="ECO:0000313" key="10">
    <source>
        <dbReference type="Proteomes" id="UP001595712"/>
    </source>
</evidence>
<keyword evidence="7" id="KW-0812">Transmembrane</keyword>
<feature type="transmembrane region" description="Helical" evidence="7">
    <location>
        <begin position="34"/>
        <end position="58"/>
    </location>
</feature>
<gene>
    <name evidence="9" type="ORF">ACFO8M_25270</name>
</gene>
<evidence type="ECO:0000256" key="6">
    <source>
        <dbReference type="RuleBase" id="RU003983"/>
    </source>
</evidence>
<evidence type="ECO:0000256" key="4">
    <source>
        <dbReference type="ARBA" id="ARBA00022833"/>
    </source>
</evidence>
<evidence type="ECO:0000256" key="2">
    <source>
        <dbReference type="ARBA" id="ARBA00022723"/>
    </source>
</evidence>
<dbReference type="InterPro" id="IPR001915">
    <property type="entry name" value="Peptidase_M48"/>
</dbReference>
<evidence type="ECO:0000256" key="7">
    <source>
        <dbReference type="SAM" id="Phobius"/>
    </source>
</evidence>
<keyword evidence="5 6" id="KW-0482">Metalloprotease</keyword>
<evidence type="ECO:0000256" key="5">
    <source>
        <dbReference type="ARBA" id="ARBA00023049"/>
    </source>
</evidence>
<dbReference type="EMBL" id="JBHRWO010000021">
    <property type="protein sequence ID" value="MFC3495805.1"/>
    <property type="molecule type" value="Genomic_DNA"/>
</dbReference>
<comment type="cofactor">
    <cofactor evidence="6">
        <name>Zn(2+)</name>
        <dbReference type="ChEBI" id="CHEBI:29105"/>
    </cofactor>
    <text evidence="6">Binds 1 zinc ion per subunit.</text>
</comment>
<comment type="caution">
    <text evidence="9">The sequence shown here is derived from an EMBL/GenBank/DDBJ whole genome shotgun (WGS) entry which is preliminary data.</text>
</comment>
<dbReference type="Proteomes" id="UP001595712">
    <property type="component" value="Unassembled WGS sequence"/>
</dbReference>
<evidence type="ECO:0000259" key="8">
    <source>
        <dbReference type="Pfam" id="PF01435"/>
    </source>
</evidence>
<accession>A0ABV7Q4Q5</accession>
<keyword evidence="2" id="KW-0479">Metal-binding</keyword>
<feature type="domain" description="Peptidase M48" evidence="8">
    <location>
        <begin position="138"/>
        <end position="198"/>
    </location>
</feature>
<keyword evidence="7" id="KW-1133">Transmembrane helix</keyword>
<proteinExistence type="inferred from homology"/>
<dbReference type="CDD" id="cd07326">
    <property type="entry name" value="M56_BlaR1_MecR1_like"/>
    <property type="match status" value="1"/>
</dbReference>
<dbReference type="RefSeq" id="WP_387980647.1">
    <property type="nucleotide sequence ID" value="NZ_JBHRWO010000021.1"/>
</dbReference>
<keyword evidence="10" id="KW-1185">Reference proteome</keyword>
<dbReference type="PANTHER" id="PTHR34978">
    <property type="entry name" value="POSSIBLE SENSOR-TRANSDUCER PROTEIN BLAR"/>
    <property type="match status" value="1"/>
</dbReference>
<keyword evidence="7" id="KW-0472">Membrane</keyword>
<keyword evidence="4 6" id="KW-0862">Zinc</keyword>
<keyword evidence="1 6" id="KW-0645">Protease</keyword>
<evidence type="ECO:0000256" key="3">
    <source>
        <dbReference type="ARBA" id="ARBA00022801"/>
    </source>
</evidence>
<name>A0ABV7Q4Q5_9ACTN</name>
<reference evidence="10" key="1">
    <citation type="journal article" date="2019" name="Int. J. Syst. Evol. Microbiol.">
        <title>The Global Catalogue of Microorganisms (GCM) 10K type strain sequencing project: providing services to taxonomists for standard genome sequencing and annotation.</title>
        <authorList>
            <consortium name="The Broad Institute Genomics Platform"/>
            <consortium name="The Broad Institute Genome Sequencing Center for Infectious Disease"/>
            <person name="Wu L."/>
            <person name="Ma J."/>
        </authorList>
    </citation>
    <scope>NUCLEOTIDE SEQUENCE [LARGE SCALE GENOMIC DNA]</scope>
    <source>
        <strain evidence="10">CGMCC 4.7396</strain>
    </source>
</reference>
<feature type="transmembrane region" description="Helical" evidence="7">
    <location>
        <begin position="89"/>
        <end position="112"/>
    </location>
</feature>
<dbReference type="Gene3D" id="3.30.2010.10">
    <property type="entry name" value="Metalloproteases ('zincins'), catalytic domain"/>
    <property type="match status" value="1"/>
</dbReference>
<dbReference type="PANTHER" id="PTHR34978:SF3">
    <property type="entry name" value="SLR0241 PROTEIN"/>
    <property type="match status" value="1"/>
</dbReference>
<evidence type="ECO:0000256" key="1">
    <source>
        <dbReference type="ARBA" id="ARBA00022670"/>
    </source>
</evidence>
<keyword evidence="3 6" id="KW-0378">Hydrolase</keyword>
<dbReference type="Pfam" id="PF01435">
    <property type="entry name" value="Peptidase_M48"/>
    <property type="match status" value="1"/>
</dbReference>